<evidence type="ECO:0000313" key="1">
    <source>
        <dbReference type="EMBL" id="EOR94894.1"/>
    </source>
</evidence>
<name>R9H0X9_9SPHI</name>
<organism evidence="1 2">
    <name type="scientific">Arcticibacter svalbardensis MN12-7</name>
    <dbReference type="NCBI Taxonomy" id="1150600"/>
    <lineage>
        <taxon>Bacteria</taxon>
        <taxon>Pseudomonadati</taxon>
        <taxon>Bacteroidota</taxon>
        <taxon>Sphingobacteriia</taxon>
        <taxon>Sphingobacteriales</taxon>
        <taxon>Sphingobacteriaceae</taxon>
        <taxon>Arcticibacter</taxon>
    </lineage>
</organism>
<evidence type="ECO:0000313" key="2">
    <source>
        <dbReference type="Proteomes" id="UP000014174"/>
    </source>
</evidence>
<dbReference type="AlphaFoldDB" id="R9H0X9"/>
<gene>
    <name evidence="1" type="ORF">ADIARSV_1928</name>
</gene>
<keyword evidence="2" id="KW-1185">Reference proteome</keyword>
<reference evidence="1 2" key="1">
    <citation type="journal article" date="2013" name="Genome Announc.">
        <title>Draft Genome Sequence of Arcticibacter svalbardensis Strain MN12-7T, a Member of the Family Sphingobacteriaceae Isolated from an Arctic Soil Sample.</title>
        <authorList>
            <person name="Shivaji S."/>
            <person name="Ara S."/>
            <person name="Prasad S."/>
            <person name="Manasa B.P."/>
            <person name="Begum Z."/>
            <person name="Singh A."/>
            <person name="Kumar Pinnaka A."/>
        </authorList>
    </citation>
    <scope>NUCLEOTIDE SEQUENCE [LARGE SCALE GENOMIC DNA]</scope>
    <source>
        <strain evidence="1 2">MN12-7</strain>
    </source>
</reference>
<proteinExistence type="predicted"/>
<sequence>MPFWYAGQLVSTSFNFESQLNDLKALGDHDVYPHSCLNSVSDLPARGGFRECFES</sequence>
<dbReference type="Proteomes" id="UP000014174">
    <property type="component" value="Unassembled WGS sequence"/>
</dbReference>
<comment type="caution">
    <text evidence="1">The sequence shown here is derived from an EMBL/GenBank/DDBJ whole genome shotgun (WGS) entry which is preliminary data.</text>
</comment>
<protein>
    <submittedName>
        <fullName evidence="1">Uncharacterized protein</fullName>
    </submittedName>
</protein>
<accession>R9H0X9</accession>
<dbReference type="EMBL" id="AQPN01000072">
    <property type="protein sequence ID" value="EOR94894.1"/>
    <property type="molecule type" value="Genomic_DNA"/>
</dbReference>